<evidence type="ECO:0000313" key="3">
    <source>
        <dbReference type="Proteomes" id="UP001193081"/>
    </source>
</evidence>
<sequence>MEAWPYLAELAVVISGAAILFATLSYGDHMRRIPLAAPIESWFSSGFALFLIGVMLIAREMLWLELIRLTITASVFFLALWTMRWLRRRR</sequence>
<comment type="caution">
    <text evidence="2">The sequence shown here is derived from an EMBL/GenBank/DDBJ whole genome shotgun (WGS) entry which is preliminary data.</text>
</comment>
<feature type="transmembrane region" description="Helical" evidence="1">
    <location>
        <begin position="6"/>
        <end position="27"/>
    </location>
</feature>
<proteinExistence type="predicted"/>
<reference evidence="2 3" key="1">
    <citation type="submission" date="2021-03" db="EMBL/GenBank/DDBJ databases">
        <authorList>
            <person name="Grouzdev D.S."/>
        </authorList>
    </citation>
    <scope>NUCLEOTIDE SEQUENCE [LARGE SCALE GENOMIC DNA]</scope>
    <source>
        <strain evidence="2 3">M50-1</strain>
    </source>
</reference>
<evidence type="ECO:0000313" key="2">
    <source>
        <dbReference type="EMBL" id="MBP1466560.1"/>
    </source>
</evidence>
<gene>
    <name evidence="2" type="ORF">EYB53_012665</name>
</gene>
<organism evidence="2 3">
    <name type="scientific">Candidatus Chloroploca mongolica</name>
    <dbReference type="NCBI Taxonomy" id="2528176"/>
    <lineage>
        <taxon>Bacteria</taxon>
        <taxon>Bacillati</taxon>
        <taxon>Chloroflexota</taxon>
        <taxon>Chloroflexia</taxon>
        <taxon>Chloroflexales</taxon>
        <taxon>Chloroflexineae</taxon>
        <taxon>Oscillochloridaceae</taxon>
        <taxon>Candidatus Chloroploca</taxon>
    </lineage>
</organism>
<dbReference type="EMBL" id="SIJK02000021">
    <property type="protein sequence ID" value="MBP1466560.1"/>
    <property type="molecule type" value="Genomic_DNA"/>
</dbReference>
<keyword evidence="3" id="KW-1185">Reference proteome</keyword>
<dbReference type="RefSeq" id="WP_135478551.1">
    <property type="nucleotide sequence ID" value="NZ_SIJK02000021.1"/>
</dbReference>
<protein>
    <submittedName>
        <fullName evidence="2">Uncharacterized protein</fullName>
    </submittedName>
</protein>
<accession>A0ABS4DAU4</accession>
<name>A0ABS4DAU4_9CHLR</name>
<keyword evidence="1" id="KW-0472">Membrane</keyword>
<dbReference type="Proteomes" id="UP001193081">
    <property type="component" value="Unassembled WGS sequence"/>
</dbReference>
<keyword evidence="1" id="KW-0812">Transmembrane</keyword>
<keyword evidence="1" id="KW-1133">Transmembrane helix</keyword>
<feature type="transmembrane region" description="Helical" evidence="1">
    <location>
        <begin position="39"/>
        <end position="57"/>
    </location>
</feature>
<evidence type="ECO:0000256" key="1">
    <source>
        <dbReference type="SAM" id="Phobius"/>
    </source>
</evidence>
<feature type="transmembrane region" description="Helical" evidence="1">
    <location>
        <begin position="63"/>
        <end position="83"/>
    </location>
</feature>